<dbReference type="OrthoDB" id="9802488at2"/>
<reference evidence="2 3" key="1">
    <citation type="submission" date="2016-10" db="EMBL/GenBank/DDBJ databases">
        <authorList>
            <person name="de Groot N.N."/>
        </authorList>
    </citation>
    <scope>NUCLEOTIDE SEQUENCE [LARGE SCALE GENOMIC DNA]</scope>
    <source>
        <strain evidence="2 3">DSM 23310</strain>
    </source>
</reference>
<proteinExistence type="inferred from homology"/>
<accession>A0A1H2X659</accession>
<dbReference type="AlphaFoldDB" id="A0A1H2X659"/>
<protein>
    <submittedName>
        <fullName evidence="2">Protein CcmA, bactofilin family</fullName>
    </submittedName>
</protein>
<sequence>MFSKKVEKNMDIDSLFGENIKFTGKVEGKGNLRIDGIIEGDIEYEGDVIIGETGRVKGNIRCDNTSLSGTVEGNIVVKGKLTIHPTGKLIGDVEISTLIIHENAFFEGHCKMNKGKTKKDIKEVKETHKELG</sequence>
<evidence type="ECO:0000313" key="2">
    <source>
        <dbReference type="EMBL" id="SDW88267.1"/>
    </source>
</evidence>
<name>A0A1H2X659_9FIRM</name>
<comment type="similarity">
    <text evidence="1">Belongs to the bactofilin family.</text>
</comment>
<gene>
    <name evidence="2" type="ORF">SAMN05660923_01352</name>
</gene>
<dbReference type="InterPro" id="IPR007607">
    <property type="entry name" value="BacA/B"/>
</dbReference>
<keyword evidence="3" id="KW-1185">Reference proteome</keyword>
<evidence type="ECO:0000256" key="1">
    <source>
        <dbReference type="ARBA" id="ARBA00044755"/>
    </source>
</evidence>
<dbReference type="Proteomes" id="UP000198828">
    <property type="component" value="Unassembled WGS sequence"/>
</dbReference>
<dbReference type="Pfam" id="PF04519">
    <property type="entry name" value="Bactofilin"/>
    <property type="match status" value="1"/>
</dbReference>
<evidence type="ECO:0000313" key="3">
    <source>
        <dbReference type="Proteomes" id="UP000198828"/>
    </source>
</evidence>
<dbReference type="PANTHER" id="PTHR35024:SF4">
    <property type="entry name" value="POLYMER-FORMING CYTOSKELETAL PROTEIN"/>
    <property type="match status" value="1"/>
</dbReference>
<dbReference type="PANTHER" id="PTHR35024">
    <property type="entry name" value="HYPOTHETICAL CYTOSOLIC PROTEIN"/>
    <property type="match status" value="1"/>
</dbReference>
<dbReference type="EMBL" id="FNNG01000005">
    <property type="protein sequence ID" value="SDW88267.1"/>
    <property type="molecule type" value="Genomic_DNA"/>
</dbReference>
<dbReference type="RefSeq" id="WP_093752097.1">
    <property type="nucleotide sequence ID" value="NZ_BSYN01000007.1"/>
</dbReference>
<organism evidence="2 3">
    <name type="scientific">Tepidimicrobium xylanilyticum</name>
    <dbReference type="NCBI Taxonomy" id="1123352"/>
    <lineage>
        <taxon>Bacteria</taxon>
        <taxon>Bacillati</taxon>
        <taxon>Bacillota</taxon>
        <taxon>Tissierellia</taxon>
        <taxon>Tissierellales</taxon>
        <taxon>Tepidimicrobiaceae</taxon>
        <taxon>Tepidimicrobium</taxon>
    </lineage>
</organism>